<name>A0ABT1PX16_9ACTN</name>
<organism evidence="2 3">
    <name type="scientific">Streptomyces humicola</name>
    <dbReference type="NCBI Taxonomy" id="2953240"/>
    <lineage>
        <taxon>Bacteria</taxon>
        <taxon>Bacillati</taxon>
        <taxon>Actinomycetota</taxon>
        <taxon>Actinomycetes</taxon>
        <taxon>Kitasatosporales</taxon>
        <taxon>Streptomycetaceae</taxon>
        <taxon>Streptomyces</taxon>
    </lineage>
</organism>
<sequence>MRRPAWYCGTHRVTSSFLFFLFVLFNQKGLLMSDPKYSYPSPEQAPDTNAAAPVQETMPTRLRMVRVLLFVIAGLSILVGVFVGLMAHSFAVQASAAGLTTNMIYAEAVAAVVLGVVELVLGLRFKDGGNAVRVTTLVWGVLAVIGGLAQLPQGVVDIVIGGLVVAQMRHPETKAWFERPRGSWALRAGSVNPFERQEEK</sequence>
<reference evidence="2" key="1">
    <citation type="submission" date="2022-06" db="EMBL/GenBank/DDBJ databases">
        <title>Draft genome sequence of Streptomyces sp. RB6PN25 isolated from peat swamp forest in Thailand.</title>
        <authorList>
            <person name="Duangmal K."/>
            <person name="Klaysubun C."/>
        </authorList>
    </citation>
    <scope>NUCLEOTIDE SEQUENCE</scope>
    <source>
        <strain evidence="2">RB6PN25</strain>
    </source>
</reference>
<dbReference type="Proteomes" id="UP001057702">
    <property type="component" value="Unassembled WGS sequence"/>
</dbReference>
<keyword evidence="1" id="KW-1133">Transmembrane helix</keyword>
<keyword evidence="1" id="KW-0472">Membrane</keyword>
<dbReference type="EMBL" id="JANFNG010000012">
    <property type="protein sequence ID" value="MCQ4082233.1"/>
    <property type="molecule type" value="Genomic_DNA"/>
</dbReference>
<comment type="caution">
    <text evidence="2">The sequence shown here is derived from an EMBL/GenBank/DDBJ whole genome shotgun (WGS) entry which is preliminary data.</text>
</comment>
<protein>
    <recommendedName>
        <fullName evidence="4">Integral membrane protein</fullName>
    </recommendedName>
</protein>
<keyword evidence="1" id="KW-0812">Transmembrane</keyword>
<proteinExistence type="predicted"/>
<feature type="transmembrane region" description="Helical" evidence="1">
    <location>
        <begin position="67"/>
        <end position="92"/>
    </location>
</feature>
<feature type="transmembrane region" description="Helical" evidence="1">
    <location>
        <begin position="104"/>
        <end position="125"/>
    </location>
</feature>
<gene>
    <name evidence="2" type="ORF">NGB36_16870</name>
</gene>
<feature type="transmembrane region" description="Helical" evidence="1">
    <location>
        <begin position="137"/>
        <end position="166"/>
    </location>
</feature>
<evidence type="ECO:0008006" key="4">
    <source>
        <dbReference type="Google" id="ProtNLM"/>
    </source>
</evidence>
<accession>A0ABT1PX16</accession>
<evidence type="ECO:0000313" key="2">
    <source>
        <dbReference type="EMBL" id="MCQ4082233.1"/>
    </source>
</evidence>
<evidence type="ECO:0000313" key="3">
    <source>
        <dbReference type="Proteomes" id="UP001057702"/>
    </source>
</evidence>
<keyword evidence="3" id="KW-1185">Reference proteome</keyword>
<evidence type="ECO:0000256" key="1">
    <source>
        <dbReference type="SAM" id="Phobius"/>
    </source>
</evidence>
<dbReference type="RefSeq" id="WP_255921142.1">
    <property type="nucleotide sequence ID" value="NZ_JANFNG010000012.1"/>
</dbReference>